<comment type="function">
    <text evidence="13">Catalyzes the conversion of 4-hydroxy-tetrahydrodipicolinate (HTPA) to tetrahydrodipicolinate.</text>
</comment>
<feature type="active site" description="Proton donor" evidence="13">
    <location>
        <position position="150"/>
    </location>
</feature>
<keyword evidence="7 13" id="KW-0520">NAD</keyword>
<dbReference type="PANTHER" id="PTHR20836:SF0">
    <property type="entry name" value="4-HYDROXY-TETRAHYDRODIPICOLINATE REDUCTASE 1, CHLOROPLASTIC-RELATED"/>
    <property type="match status" value="1"/>
</dbReference>
<dbReference type="GO" id="GO:0050661">
    <property type="term" value="F:NADP binding"/>
    <property type="evidence" value="ECO:0007669"/>
    <property type="project" value="UniProtKB-UniRule"/>
</dbReference>
<feature type="domain" description="Dihydrodipicolinate reductase N-terminal" evidence="14">
    <location>
        <begin position="3"/>
        <end position="117"/>
    </location>
</feature>
<dbReference type="GO" id="GO:0009089">
    <property type="term" value="P:lysine biosynthetic process via diaminopimelate"/>
    <property type="evidence" value="ECO:0007669"/>
    <property type="project" value="UniProtKB-UniRule"/>
</dbReference>
<dbReference type="Gene3D" id="3.30.360.10">
    <property type="entry name" value="Dihydrodipicolinate Reductase, domain 2"/>
    <property type="match status" value="1"/>
</dbReference>
<evidence type="ECO:0000256" key="6">
    <source>
        <dbReference type="ARBA" id="ARBA00023002"/>
    </source>
</evidence>
<evidence type="ECO:0000256" key="3">
    <source>
        <dbReference type="ARBA" id="ARBA00022605"/>
    </source>
</evidence>
<dbReference type="UniPathway" id="UPA00034">
    <property type="reaction ID" value="UER00018"/>
</dbReference>
<comment type="catalytic activity">
    <reaction evidence="12 13">
        <text>(S)-2,3,4,5-tetrahydrodipicolinate + NAD(+) + H2O = (2S,4S)-4-hydroxy-2,3,4,5-tetrahydrodipicolinate + NADH + H(+)</text>
        <dbReference type="Rhea" id="RHEA:35323"/>
        <dbReference type="ChEBI" id="CHEBI:15377"/>
        <dbReference type="ChEBI" id="CHEBI:15378"/>
        <dbReference type="ChEBI" id="CHEBI:16845"/>
        <dbReference type="ChEBI" id="CHEBI:57540"/>
        <dbReference type="ChEBI" id="CHEBI:57945"/>
        <dbReference type="ChEBI" id="CHEBI:67139"/>
        <dbReference type="EC" id="1.17.1.8"/>
    </reaction>
</comment>
<evidence type="ECO:0000259" key="14">
    <source>
        <dbReference type="Pfam" id="PF01113"/>
    </source>
</evidence>
<dbReference type="NCBIfam" id="TIGR00036">
    <property type="entry name" value="dapB"/>
    <property type="match status" value="1"/>
</dbReference>
<dbReference type="GO" id="GO:0008839">
    <property type="term" value="F:4-hydroxy-tetrahydrodipicolinate reductase"/>
    <property type="evidence" value="ECO:0007669"/>
    <property type="project" value="UniProtKB-UniRule"/>
</dbReference>
<comment type="similarity">
    <text evidence="1 13">Belongs to the DapB family.</text>
</comment>
<dbReference type="PANTHER" id="PTHR20836">
    <property type="entry name" value="DIHYDRODIPICOLINATE REDUCTASE"/>
    <property type="match status" value="1"/>
</dbReference>
<dbReference type="EMBL" id="DTGZ01000127">
    <property type="protein sequence ID" value="HGV97978.1"/>
    <property type="molecule type" value="Genomic_DNA"/>
</dbReference>
<proteinExistence type="inferred from homology"/>
<organism evidence="16">
    <name type="scientific">candidate division WOR-3 bacterium</name>
    <dbReference type="NCBI Taxonomy" id="2052148"/>
    <lineage>
        <taxon>Bacteria</taxon>
        <taxon>Bacteria division WOR-3</taxon>
    </lineage>
</organism>
<feature type="active site" description="Proton donor/acceptor" evidence="13">
    <location>
        <position position="146"/>
    </location>
</feature>
<reference evidence="16" key="1">
    <citation type="journal article" date="2020" name="mSystems">
        <title>Genome- and Community-Level Interaction Insights into Carbon Utilization and Element Cycling Functions of Hydrothermarchaeota in Hydrothermal Sediment.</title>
        <authorList>
            <person name="Zhou Z."/>
            <person name="Liu Y."/>
            <person name="Xu W."/>
            <person name="Pan J."/>
            <person name="Luo Z.H."/>
            <person name="Li M."/>
        </authorList>
    </citation>
    <scope>NUCLEOTIDE SEQUENCE [LARGE SCALE GENOMIC DNA]</scope>
    <source>
        <strain evidence="16">SpSt-774</strain>
    </source>
</reference>
<dbReference type="FunFam" id="3.30.360.10:FF:000009">
    <property type="entry name" value="4-hydroxy-tetrahydrodipicolinate reductase"/>
    <property type="match status" value="1"/>
</dbReference>
<accession>A0A7C4XLB0</accession>
<feature type="binding site" evidence="13">
    <location>
        <begin position="156"/>
        <end position="157"/>
    </location>
    <ligand>
        <name>(S)-2,3,4,5-tetrahydrodipicolinate</name>
        <dbReference type="ChEBI" id="CHEBI:16845"/>
    </ligand>
</feature>
<evidence type="ECO:0000259" key="15">
    <source>
        <dbReference type="Pfam" id="PF05173"/>
    </source>
</evidence>
<dbReference type="SUPFAM" id="SSF51735">
    <property type="entry name" value="NAD(P)-binding Rossmann-fold domains"/>
    <property type="match status" value="1"/>
</dbReference>
<dbReference type="Pfam" id="PF01113">
    <property type="entry name" value="DapB_N"/>
    <property type="match status" value="1"/>
</dbReference>
<dbReference type="AlphaFoldDB" id="A0A7C4XLB0"/>
<dbReference type="InterPro" id="IPR000846">
    <property type="entry name" value="DapB_N"/>
</dbReference>
<keyword evidence="3 13" id="KW-0028">Amino-acid biosynthesis</keyword>
<evidence type="ECO:0000256" key="5">
    <source>
        <dbReference type="ARBA" id="ARBA00022915"/>
    </source>
</evidence>
<comment type="caution">
    <text evidence="16">The sequence shown here is derived from an EMBL/GenBank/DDBJ whole genome shotgun (WGS) entry which is preliminary data.</text>
</comment>
<evidence type="ECO:0000256" key="7">
    <source>
        <dbReference type="ARBA" id="ARBA00023027"/>
    </source>
</evidence>
<dbReference type="GO" id="GO:0005829">
    <property type="term" value="C:cytosol"/>
    <property type="evidence" value="ECO:0007669"/>
    <property type="project" value="TreeGrafter"/>
</dbReference>
<evidence type="ECO:0000256" key="1">
    <source>
        <dbReference type="ARBA" id="ARBA00006642"/>
    </source>
</evidence>
<feature type="binding site" evidence="13">
    <location>
        <begin position="8"/>
        <end position="13"/>
    </location>
    <ligand>
        <name>NAD(+)</name>
        <dbReference type="ChEBI" id="CHEBI:57540"/>
    </ligand>
</feature>
<keyword evidence="4 13" id="KW-0521">NADP</keyword>
<keyword evidence="5 13" id="KW-0220">Diaminopimelate biosynthesis</keyword>
<evidence type="ECO:0000256" key="12">
    <source>
        <dbReference type="ARBA" id="ARBA00049396"/>
    </source>
</evidence>
<comment type="subcellular location">
    <subcellularLocation>
        <location evidence="13">Cytoplasm</location>
    </subcellularLocation>
</comment>
<dbReference type="GO" id="GO:0016726">
    <property type="term" value="F:oxidoreductase activity, acting on CH or CH2 groups, NAD or NADP as acceptor"/>
    <property type="evidence" value="ECO:0007669"/>
    <property type="project" value="UniProtKB-UniRule"/>
</dbReference>
<evidence type="ECO:0000256" key="11">
    <source>
        <dbReference type="ARBA" id="ARBA00049080"/>
    </source>
</evidence>
<evidence type="ECO:0000256" key="8">
    <source>
        <dbReference type="ARBA" id="ARBA00023154"/>
    </source>
</evidence>
<keyword evidence="2 13" id="KW-0963">Cytoplasm</keyword>
<comment type="caution">
    <text evidence="13">Lacks conserved residue(s) required for the propagation of feature annotation.</text>
</comment>
<feature type="binding site" evidence="13">
    <location>
        <position position="34"/>
    </location>
    <ligand>
        <name>NAD(+)</name>
        <dbReference type="ChEBI" id="CHEBI:57540"/>
    </ligand>
</feature>
<evidence type="ECO:0000256" key="13">
    <source>
        <dbReference type="HAMAP-Rule" id="MF_00102"/>
    </source>
</evidence>
<evidence type="ECO:0000256" key="9">
    <source>
        <dbReference type="ARBA" id="ARBA00037922"/>
    </source>
</evidence>
<comment type="subunit">
    <text evidence="13">Homotetramer.</text>
</comment>
<gene>
    <name evidence="13" type="primary">dapB</name>
    <name evidence="16" type="ORF">ENV60_06750</name>
</gene>
<feature type="binding site" evidence="13">
    <location>
        <begin position="90"/>
        <end position="92"/>
    </location>
    <ligand>
        <name>NAD(+)</name>
        <dbReference type="ChEBI" id="CHEBI:57540"/>
    </ligand>
</feature>
<dbReference type="InterPro" id="IPR036291">
    <property type="entry name" value="NAD(P)-bd_dom_sf"/>
</dbReference>
<keyword evidence="6 13" id="KW-0560">Oxidoreductase</keyword>
<dbReference type="GO" id="GO:0051287">
    <property type="term" value="F:NAD binding"/>
    <property type="evidence" value="ECO:0007669"/>
    <property type="project" value="UniProtKB-UniRule"/>
</dbReference>
<dbReference type="SUPFAM" id="SSF55347">
    <property type="entry name" value="Glyceraldehyde-3-phosphate dehydrogenase-like, C-terminal domain"/>
    <property type="match status" value="1"/>
</dbReference>
<dbReference type="InterPro" id="IPR022663">
    <property type="entry name" value="DapB_C"/>
</dbReference>
<evidence type="ECO:0000313" key="16">
    <source>
        <dbReference type="EMBL" id="HGV97978.1"/>
    </source>
</evidence>
<comment type="caution">
    <text evidence="13">Was originally thought to be a dihydrodipicolinate reductase (DHDPR), catalyzing the conversion of dihydrodipicolinate to tetrahydrodipicolinate. However, it was shown in E.coli that the substrate of the enzymatic reaction is not dihydrodipicolinate (DHDP) but in fact (2S,4S)-4-hydroxy-2,3,4,5-tetrahydrodipicolinic acid (HTPA), the product released by the DapA-catalyzed reaction.</text>
</comment>
<dbReference type="GO" id="GO:0019877">
    <property type="term" value="P:diaminopimelate biosynthetic process"/>
    <property type="evidence" value="ECO:0007669"/>
    <property type="project" value="UniProtKB-UniRule"/>
</dbReference>
<comment type="catalytic activity">
    <reaction evidence="11 13">
        <text>(S)-2,3,4,5-tetrahydrodipicolinate + NADP(+) + H2O = (2S,4S)-4-hydroxy-2,3,4,5-tetrahydrodipicolinate + NADPH + H(+)</text>
        <dbReference type="Rhea" id="RHEA:35331"/>
        <dbReference type="ChEBI" id="CHEBI:15377"/>
        <dbReference type="ChEBI" id="CHEBI:15378"/>
        <dbReference type="ChEBI" id="CHEBI:16845"/>
        <dbReference type="ChEBI" id="CHEBI:57783"/>
        <dbReference type="ChEBI" id="CHEBI:58349"/>
        <dbReference type="ChEBI" id="CHEBI:67139"/>
        <dbReference type="EC" id="1.17.1.8"/>
    </reaction>
</comment>
<dbReference type="PIRSF" id="PIRSF000161">
    <property type="entry name" value="DHPR"/>
    <property type="match status" value="1"/>
</dbReference>
<comment type="pathway">
    <text evidence="9 13">Amino-acid biosynthesis; L-lysine biosynthesis via DAP pathway; (S)-tetrahydrodipicolinate from L-aspartate: step 4/4.</text>
</comment>
<dbReference type="CDD" id="cd02274">
    <property type="entry name" value="DHDPR_N"/>
    <property type="match status" value="1"/>
</dbReference>
<dbReference type="HAMAP" id="MF_00102">
    <property type="entry name" value="DapB"/>
    <property type="match status" value="1"/>
</dbReference>
<keyword evidence="8 13" id="KW-0457">Lysine biosynthesis</keyword>
<name>A0A7C4XLB0_UNCW3</name>
<dbReference type="InterPro" id="IPR023940">
    <property type="entry name" value="DHDPR_bac"/>
</dbReference>
<dbReference type="Gene3D" id="3.40.50.720">
    <property type="entry name" value="NAD(P)-binding Rossmann-like Domain"/>
    <property type="match status" value="1"/>
</dbReference>
<dbReference type="InterPro" id="IPR022664">
    <property type="entry name" value="DapB_N_CS"/>
</dbReference>
<evidence type="ECO:0000256" key="2">
    <source>
        <dbReference type="ARBA" id="ARBA00022490"/>
    </source>
</evidence>
<dbReference type="EC" id="1.17.1.8" evidence="10 13"/>
<feature type="binding site" evidence="13">
    <location>
        <position position="147"/>
    </location>
    <ligand>
        <name>(S)-2,3,4,5-tetrahydrodipicolinate</name>
        <dbReference type="ChEBI" id="CHEBI:16845"/>
    </ligand>
</feature>
<feature type="domain" description="Dihydrodipicolinate reductase C-terminal" evidence="15">
    <location>
        <begin position="120"/>
        <end position="251"/>
    </location>
</feature>
<feature type="binding site" evidence="13">
    <location>
        <begin position="114"/>
        <end position="117"/>
    </location>
    <ligand>
        <name>NAD(+)</name>
        <dbReference type="ChEBI" id="CHEBI:57540"/>
    </ligand>
</feature>
<dbReference type="Pfam" id="PF05173">
    <property type="entry name" value="DapB_C"/>
    <property type="match status" value="1"/>
</dbReference>
<evidence type="ECO:0000256" key="4">
    <source>
        <dbReference type="ARBA" id="ARBA00022857"/>
    </source>
</evidence>
<protein>
    <recommendedName>
        <fullName evidence="10 13">4-hydroxy-tetrahydrodipicolinate reductase</fullName>
        <shortName evidence="13">HTPA reductase</shortName>
        <ecNumber evidence="10 13">1.17.1.8</ecNumber>
    </recommendedName>
</protein>
<dbReference type="PROSITE" id="PS01298">
    <property type="entry name" value="DAPB"/>
    <property type="match status" value="1"/>
</dbReference>
<sequence length="260" mass="29180">MLKVILCGAGGRMGREIISAAQKDDEIRIIAGIEEHNNPFVNKKIEDIPIYDDITKVINEADCVVEFTNHIATMENLRKSKEFRKPYCIGTTGFPENEIAEIKEFANLFPIFLSPNMSLGVNHLMNLVKETVQILDGYDIEIIETHHRAKKDAPSGTALAIADKIREVKKGINIIFGRKGIGDGRGRSEVCINAVRGGDIVGEHRVLFFGDGEFLELRHYATNRQCFASGTIKAVKFLVKQKPGLYSMIDLIKYEYKTSY</sequence>
<evidence type="ECO:0000256" key="10">
    <source>
        <dbReference type="ARBA" id="ARBA00038983"/>
    </source>
</evidence>